<dbReference type="EMBL" id="BMQV01000003">
    <property type="protein sequence ID" value="GGP41556.1"/>
    <property type="molecule type" value="Genomic_DNA"/>
</dbReference>
<protein>
    <submittedName>
        <fullName evidence="2">MSHA biogenesis protein MshK</fullName>
    </submittedName>
</protein>
<name>A0ABQ2Q1X8_9GAMM</name>
<proteinExistence type="predicted"/>
<comment type="caution">
    <text evidence="2">The sequence shown here is derived from an EMBL/GenBank/DDBJ whole genome shotgun (WGS) entry which is preliminary data.</text>
</comment>
<accession>A0ABQ2Q1X8</accession>
<reference evidence="3" key="1">
    <citation type="journal article" date="2019" name="Int. J. Syst. Evol. Microbiol.">
        <title>The Global Catalogue of Microorganisms (GCM) 10K type strain sequencing project: providing services to taxonomists for standard genome sequencing and annotation.</title>
        <authorList>
            <consortium name="The Broad Institute Genomics Platform"/>
            <consortium name="The Broad Institute Genome Sequencing Center for Infectious Disease"/>
            <person name="Wu L."/>
            <person name="Ma J."/>
        </authorList>
    </citation>
    <scope>NUCLEOTIDE SEQUENCE [LARGE SCALE GENOMIC DNA]</scope>
    <source>
        <strain evidence="3">JCM 32304</strain>
    </source>
</reference>
<evidence type="ECO:0000313" key="3">
    <source>
        <dbReference type="Proteomes" id="UP000654367"/>
    </source>
</evidence>
<keyword evidence="3" id="KW-1185">Reference proteome</keyword>
<evidence type="ECO:0000256" key="1">
    <source>
        <dbReference type="SAM" id="SignalP"/>
    </source>
</evidence>
<keyword evidence="1" id="KW-0732">Signal</keyword>
<feature type="chain" id="PRO_5045868684" evidence="1">
    <location>
        <begin position="27"/>
        <end position="109"/>
    </location>
</feature>
<feature type="signal peptide" evidence="1">
    <location>
        <begin position="1"/>
        <end position="26"/>
    </location>
</feature>
<evidence type="ECO:0000313" key="2">
    <source>
        <dbReference type="EMBL" id="GGP41556.1"/>
    </source>
</evidence>
<organism evidence="2 3">
    <name type="scientific">Shewanella saliphila</name>
    <dbReference type="NCBI Taxonomy" id="2282698"/>
    <lineage>
        <taxon>Bacteria</taxon>
        <taxon>Pseudomonadati</taxon>
        <taxon>Pseudomonadota</taxon>
        <taxon>Gammaproteobacteria</taxon>
        <taxon>Alteromonadales</taxon>
        <taxon>Shewanellaceae</taxon>
        <taxon>Shewanella</taxon>
    </lineage>
</organism>
<dbReference type="Proteomes" id="UP000654367">
    <property type="component" value="Unassembled WGS sequence"/>
</dbReference>
<gene>
    <name evidence="2" type="primary">mshK</name>
    <name evidence="2" type="ORF">GCM10009409_05500</name>
</gene>
<sequence length="109" mass="11519">MLLNRINSMALAFVATSLLLAASVNAQSLRDPTLPGQGYAVVTPQNISQQSLVLNSIVNGQHAYAVINNKIVAVGGKVNNGLTVSSIGQDNVTLSDGRKLQLFQSITER</sequence>